<dbReference type="EMBL" id="JBHRSL010000008">
    <property type="protein sequence ID" value="MFC3052108.1"/>
    <property type="molecule type" value="Genomic_DNA"/>
</dbReference>
<dbReference type="SUPFAM" id="SSF46689">
    <property type="entry name" value="Homeodomain-like"/>
    <property type="match status" value="1"/>
</dbReference>
<dbReference type="Pfam" id="PF00440">
    <property type="entry name" value="TetR_N"/>
    <property type="match status" value="1"/>
</dbReference>
<proteinExistence type="predicted"/>
<dbReference type="InterPro" id="IPR009057">
    <property type="entry name" value="Homeodomain-like_sf"/>
</dbReference>
<keyword evidence="8" id="KW-1185">Reference proteome</keyword>
<evidence type="ECO:0000256" key="5">
    <source>
        <dbReference type="PROSITE-ProRule" id="PRU00335"/>
    </source>
</evidence>
<evidence type="ECO:0000256" key="3">
    <source>
        <dbReference type="ARBA" id="ARBA00023125"/>
    </source>
</evidence>
<feature type="DNA-binding region" description="H-T-H motif" evidence="5">
    <location>
        <begin position="33"/>
        <end position="52"/>
    </location>
</feature>
<feature type="non-terminal residue" evidence="7">
    <location>
        <position position="191"/>
    </location>
</feature>
<dbReference type="Pfam" id="PF17932">
    <property type="entry name" value="TetR_C_24"/>
    <property type="match status" value="1"/>
</dbReference>
<dbReference type="PANTHER" id="PTHR30055">
    <property type="entry name" value="HTH-TYPE TRANSCRIPTIONAL REGULATOR RUTR"/>
    <property type="match status" value="1"/>
</dbReference>
<dbReference type="SUPFAM" id="SSF48498">
    <property type="entry name" value="Tetracyclin repressor-like, C-terminal domain"/>
    <property type="match status" value="1"/>
</dbReference>
<evidence type="ECO:0000259" key="6">
    <source>
        <dbReference type="PROSITE" id="PS50977"/>
    </source>
</evidence>
<dbReference type="Proteomes" id="UP001595444">
    <property type="component" value="Unassembled WGS sequence"/>
</dbReference>
<evidence type="ECO:0000256" key="4">
    <source>
        <dbReference type="ARBA" id="ARBA00023163"/>
    </source>
</evidence>
<comment type="caution">
    <text evidence="7">The sequence shown here is derived from an EMBL/GenBank/DDBJ whole genome shotgun (WGS) entry which is preliminary data.</text>
</comment>
<dbReference type="RefSeq" id="WP_380082789.1">
    <property type="nucleotide sequence ID" value="NZ_JBHRSL010000008.1"/>
</dbReference>
<dbReference type="PRINTS" id="PR00455">
    <property type="entry name" value="HTHTETR"/>
</dbReference>
<evidence type="ECO:0000313" key="7">
    <source>
        <dbReference type="EMBL" id="MFC3052108.1"/>
    </source>
</evidence>
<dbReference type="PANTHER" id="PTHR30055:SF175">
    <property type="entry name" value="HTH-TYPE TRANSCRIPTIONAL REPRESSOR KSTR2"/>
    <property type="match status" value="1"/>
</dbReference>
<dbReference type="InterPro" id="IPR050109">
    <property type="entry name" value="HTH-type_TetR-like_transc_reg"/>
</dbReference>
<protein>
    <submittedName>
        <fullName evidence="7">TetR/AcrR family transcriptional regulator</fullName>
    </submittedName>
</protein>
<keyword evidence="3 5" id="KW-0238">DNA-binding</keyword>
<evidence type="ECO:0000256" key="1">
    <source>
        <dbReference type="ARBA" id="ARBA00022491"/>
    </source>
</evidence>
<dbReference type="InterPro" id="IPR041490">
    <property type="entry name" value="KstR2_TetR_C"/>
</dbReference>
<feature type="domain" description="HTH tetR-type" evidence="6">
    <location>
        <begin position="10"/>
        <end position="70"/>
    </location>
</feature>
<sequence length="191" mass="21613">MARPQSADYDTRKQKILETAANVFAVEGYHKASISGIAAKCGISKALIYHYYPSKEDMLYHAMLDHVRELEASATSLMQEDLPPAETLRKIIRDYLIIYERTVDCHHLLVNELGSLPPERKKEVVEIQNRVVHAFAELADRIAPSDLNIHKAKSVVSMLMLGMINWTYLWFKPSGSLSSEKLADMIADILL</sequence>
<dbReference type="Gene3D" id="1.10.357.10">
    <property type="entry name" value="Tetracycline Repressor, domain 2"/>
    <property type="match status" value="1"/>
</dbReference>
<keyword evidence="4" id="KW-0804">Transcription</keyword>
<evidence type="ECO:0000313" key="8">
    <source>
        <dbReference type="Proteomes" id="UP001595444"/>
    </source>
</evidence>
<dbReference type="InterPro" id="IPR001647">
    <property type="entry name" value="HTH_TetR"/>
</dbReference>
<reference evidence="8" key="1">
    <citation type="journal article" date="2019" name="Int. J. Syst. Evol. Microbiol.">
        <title>The Global Catalogue of Microorganisms (GCM) 10K type strain sequencing project: providing services to taxonomists for standard genome sequencing and annotation.</title>
        <authorList>
            <consortium name="The Broad Institute Genomics Platform"/>
            <consortium name="The Broad Institute Genome Sequencing Center for Infectious Disease"/>
            <person name="Wu L."/>
            <person name="Ma J."/>
        </authorList>
    </citation>
    <scope>NUCLEOTIDE SEQUENCE [LARGE SCALE GENOMIC DNA]</scope>
    <source>
        <strain evidence="8">KCTC 62164</strain>
    </source>
</reference>
<dbReference type="InterPro" id="IPR036271">
    <property type="entry name" value="Tet_transcr_reg_TetR-rel_C_sf"/>
</dbReference>
<evidence type="ECO:0000256" key="2">
    <source>
        <dbReference type="ARBA" id="ARBA00023015"/>
    </source>
</evidence>
<gene>
    <name evidence="7" type="ORF">ACFOKA_09330</name>
</gene>
<organism evidence="7 8">
    <name type="scientific">Kordiimonas pumila</name>
    <dbReference type="NCBI Taxonomy" id="2161677"/>
    <lineage>
        <taxon>Bacteria</taxon>
        <taxon>Pseudomonadati</taxon>
        <taxon>Pseudomonadota</taxon>
        <taxon>Alphaproteobacteria</taxon>
        <taxon>Kordiimonadales</taxon>
        <taxon>Kordiimonadaceae</taxon>
        <taxon>Kordiimonas</taxon>
    </lineage>
</organism>
<dbReference type="Gene3D" id="1.10.10.60">
    <property type="entry name" value="Homeodomain-like"/>
    <property type="match status" value="1"/>
</dbReference>
<keyword evidence="2" id="KW-0805">Transcription regulation</keyword>
<accession>A0ABV7D4Z4</accession>
<keyword evidence="1" id="KW-0678">Repressor</keyword>
<dbReference type="PROSITE" id="PS50977">
    <property type="entry name" value="HTH_TETR_2"/>
    <property type="match status" value="1"/>
</dbReference>
<name>A0ABV7D4Z4_9PROT</name>